<dbReference type="InterPro" id="IPR057661">
    <property type="entry name" value="RsdA/BaiN/AoA(So)_Rossmann"/>
</dbReference>
<evidence type="ECO:0000256" key="2">
    <source>
        <dbReference type="ARBA" id="ARBA00022630"/>
    </source>
</evidence>
<dbReference type="EMBL" id="PVYX01000001">
    <property type="protein sequence ID" value="PRX56480.1"/>
    <property type="molecule type" value="Genomic_DNA"/>
</dbReference>
<dbReference type="InterPro" id="IPR036188">
    <property type="entry name" value="FAD/NAD-bd_sf"/>
</dbReference>
<evidence type="ECO:0000259" key="5">
    <source>
        <dbReference type="Pfam" id="PF22780"/>
    </source>
</evidence>
<evidence type="ECO:0000313" key="7">
    <source>
        <dbReference type="Proteomes" id="UP000237640"/>
    </source>
</evidence>
<comment type="caution">
    <text evidence="6">The sequence shown here is derived from an EMBL/GenBank/DDBJ whole genome shotgun (WGS) entry which is preliminary data.</text>
</comment>
<dbReference type="RefSeq" id="WP_106143451.1">
    <property type="nucleotide sequence ID" value="NZ_PVYX01000001.1"/>
</dbReference>
<gene>
    <name evidence="6" type="ORF">CLV81_0477</name>
</gene>
<evidence type="ECO:0000256" key="1">
    <source>
        <dbReference type="ARBA" id="ARBA00001974"/>
    </source>
</evidence>
<reference evidence="6 7" key="1">
    <citation type="submission" date="2018-03" db="EMBL/GenBank/DDBJ databases">
        <title>Genomic Encyclopedia of Archaeal and Bacterial Type Strains, Phase II (KMG-II): from individual species to whole genera.</title>
        <authorList>
            <person name="Goeker M."/>
        </authorList>
    </citation>
    <scope>NUCLEOTIDE SEQUENCE [LARGE SCALE GENOMIC DNA]</scope>
    <source>
        <strain evidence="6 7">DSM 25027</strain>
    </source>
</reference>
<dbReference type="PANTHER" id="PTHR42887">
    <property type="entry name" value="OS12G0638800 PROTEIN"/>
    <property type="match status" value="1"/>
</dbReference>
<dbReference type="PRINTS" id="PR00368">
    <property type="entry name" value="FADPNR"/>
</dbReference>
<dbReference type="Pfam" id="PF22780">
    <property type="entry name" value="HI0933_like_1st"/>
    <property type="match status" value="1"/>
</dbReference>
<proteinExistence type="predicted"/>
<sequence>MFDVIVAGGGAAGFYAAIQIAQKNPTLKIAILERGKTVLSKVKISGGGRCNVTQAKFYANELVDGYPRGQKELLGPFHTHAPGDVVAFFEERGVPLKTEEDGRIFPKSDSSQCVIDCFLNEIEKHGIQLLKNSSVKGFEKLKNGNWQVSTMNKNYETRILLLATGSNTRVWSFLQDMGHTIVPPVPSLFTFNINDERIKGIPGISVDASIEIPPKKIFSSTISVDLKSAPKQHPVLESEGPVLITHWGLSGPAILKSSAWGARILEKYKYNFRVIVNWTPEYSTASMEGFLREVKEVEAKKTVSRTQALTLPKRLWMRLVGAAGISKELRWGEVNKEQLKNLSRQLTACSFKVEGKSTFKEEFVTAGGVDLKEINFKTFESKLFPNLFFAGEIIDVDGITGGYNFQNAWTGAYLAAQEIASRSLTVTT</sequence>
<accession>A0A2T0MFX5</accession>
<evidence type="ECO:0008006" key="8">
    <source>
        <dbReference type="Google" id="ProtNLM"/>
    </source>
</evidence>
<dbReference type="Gene3D" id="1.10.8.260">
    <property type="entry name" value="HI0933 insert domain-like"/>
    <property type="match status" value="1"/>
</dbReference>
<dbReference type="SUPFAM" id="SSF160996">
    <property type="entry name" value="HI0933 insert domain-like"/>
    <property type="match status" value="1"/>
</dbReference>
<evidence type="ECO:0000259" key="4">
    <source>
        <dbReference type="Pfam" id="PF03486"/>
    </source>
</evidence>
<evidence type="ECO:0000256" key="3">
    <source>
        <dbReference type="ARBA" id="ARBA00022827"/>
    </source>
</evidence>
<dbReference type="InterPro" id="IPR055178">
    <property type="entry name" value="RsdA/BaiN/AoA(So)-like_dom"/>
</dbReference>
<keyword evidence="2" id="KW-0285">Flavoprotein</keyword>
<feature type="domain" description="RsdA/BaiN/AoA(So)-like Rossmann fold-like" evidence="4">
    <location>
        <begin position="3"/>
        <end position="417"/>
    </location>
</feature>
<keyword evidence="7" id="KW-1185">Reference proteome</keyword>
<comment type="cofactor">
    <cofactor evidence="1">
        <name>FAD</name>
        <dbReference type="ChEBI" id="CHEBI:57692"/>
    </cofactor>
</comment>
<dbReference type="Proteomes" id="UP000237640">
    <property type="component" value="Unassembled WGS sequence"/>
</dbReference>
<feature type="domain" description="RsdA/BaiN/AoA(So)-like insert" evidence="5">
    <location>
        <begin position="185"/>
        <end position="364"/>
    </location>
</feature>
<keyword evidence="3" id="KW-0274">FAD</keyword>
<dbReference type="NCBIfam" id="TIGR00275">
    <property type="entry name" value="aminoacetone oxidase family FAD-binding enzyme"/>
    <property type="match status" value="1"/>
</dbReference>
<dbReference type="InterPro" id="IPR023166">
    <property type="entry name" value="BaiN-like_dom_sf"/>
</dbReference>
<dbReference type="Pfam" id="PF03486">
    <property type="entry name" value="HI0933_like"/>
    <property type="match status" value="1"/>
</dbReference>
<dbReference type="SUPFAM" id="SSF51905">
    <property type="entry name" value="FAD/NAD(P)-binding domain"/>
    <property type="match status" value="1"/>
</dbReference>
<dbReference type="Gene3D" id="3.50.50.60">
    <property type="entry name" value="FAD/NAD(P)-binding domain"/>
    <property type="match status" value="1"/>
</dbReference>
<dbReference type="PANTHER" id="PTHR42887:SF2">
    <property type="entry name" value="OS12G0638800 PROTEIN"/>
    <property type="match status" value="1"/>
</dbReference>
<organism evidence="6 7">
    <name type="scientific">Flagellimonas meridianipacifica</name>
    <dbReference type="NCBI Taxonomy" id="1080225"/>
    <lineage>
        <taxon>Bacteria</taxon>
        <taxon>Pseudomonadati</taxon>
        <taxon>Bacteroidota</taxon>
        <taxon>Flavobacteriia</taxon>
        <taxon>Flavobacteriales</taxon>
        <taxon>Flavobacteriaceae</taxon>
        <taxon>Flagellimonas</taxon>
    </lineage>
</organism>
<evidence type="ECO:0000313" key="6">
    <source>
        <dbReference type="EMBL" id="PRX56480.1"/>
    </source>
</evidence>
<protein>
    <recommendedName>
        <fullName evidence="8">Flavoprotein</fullName>
    </recommendedName>
</protein>
<dbReference type="OrthoDB" id="9773233at2"/>
<dbReference type="AlphaFoldDB" id="A0A2T0MFX5"/>
<dbReference type="Gene3D" id="2.40.30.10">
    <property type="entry name" value="Translation factors"/>
    <property type="match status" value="1"/>
</dbReference>
<name>A0A2T0MFX5_9FLAO</name>
<dbReference type="PRINTS" id="PR00411">
    <property type="entry name" value="PNDRDTASEI"/>
</dbReference>
<dbReference type="InterPro" id="IPR004792">
    <property type="entry name" value="BaiN-like"/>
</dbReference>